<evidence type="ECO:0000256" key="3">
    <source>
        <dbReference type="ARBA" id="ARBA00022475"/>
    </source>
</evidence>
<comment type="caution">
    <text evidence="9">The sequence shown here is derived from an EMBL/GenBank/DDBJ whole genome shotgun (WGS) entry which is preliminary data.</text>
</comment>
<evidence type="ECO:0000256" key="6">
    <source>
        <dbReference type="ARBA" id="ARBA00023136"/>
    </source>
</evidence>
<keyword evidence="6 7" id="KW-0472">Membrane</keyword>
<evidence type="ECO:0000256" key="4">
    <source>
        <dbReference type="ARBA" id="ARBA00022692"/>
    </source>
</evidence>
<dbReference type="Pfam" id="PF07690">
    <property type="entry name" value="MFS_1"/>
    <property type="match status" value="2"/>
</dbReference>
<dbReference type="PANTHER" id="PTHR23517">
    <property type="entry name" value="RESISTANCE PROTEIN MDTM, PUTATIVE-RELATED-RELATED"/>
    <property type="match status" value="1"/>
</dbReference>
<dbReference type="EMBL" id="AWTN01000013">
    <property type="protein sequence ID" value="KGG99033.1"/>
    <property type="molecule type" value="Genomic_DNA"/>
</dbReference>
<feature type="transmembrane region" description="Helical" evidence="7">
    <location>
        <begin position="274"/>
        <end position="292"/>
    </location>
</feature>
<feature type="transmembrane region" description="Helical" evidence="7">
    <location>
        <begin position="234"/>
        <end position="254"/>
    </location>
</feature>
<evidence type="ECO:0000256" key="5">
    <source>
        <dbReference type="ARBA" id="ARBA00022989"/>
    </source>
</evidence>
<dbReference type="PANTHER" id="PTHR23517:SF13">
    <property type="entry name" value="MAJOR FACILITATOR SUPERFAMILY MFS_1"/>
    <property type="match status" value="1"/>
</dbReference>
<dbReference type="SUPFAM" id="SSF103473">
    <property type="entry name" value="MFS general substrate transporter"/>
    <property type="match status" value="1"/>
</dbReference>
<dbReference type="RefSeq" id="WP_052088102.1">
    <property type="nucleotide sequence ID" value="NZ_AWTN01000013.1"/>
</dbReference>
<dbReference type="InterPro" id="IPR011701">
    <property type="entry name" value="MFS"/>
</dbReference>
<feature type="transmembrane region" description="Helical" evidence="7">
    <location>
        <begin position="177"/>
        <end position="196"/>
    </location>
</feature>
<comment type="subcellular location">
    <subcellularLocation>
        <location evidence="1">Cell membrane</location>
        <topology evidence="1">Multi-pass membrane protein</topology>
    </subcellularLocation>
</comment>
<sequence length="421" mass="44657">MSQSNTWQAGATTAQASVWWVGFGLVVGVLGAALISPLYALYQQAWQLRPSDISLIYVLYMCGGLCALLFLGRLPDRIGFQRVMLCFLCLTLAGTLISMLAWNLPSLIVGRFMVGVSSSLITISATTGLTLLAASASTGLQPQRVAMVASFLNVLGFGLGPLIGGVAGQWLPQPLTTAYLVPLVLGCIGVAGVVTLKLPESVQRDAGQLGQAPERLHWRDCLPRLTWPVREDSLAFALTCGYPFVAFGVFGLYASMAPLFLQQMIPWSGPMVSGTAIAVILLVSAGIQLVAASLPLHRCGFAGMALLVLSNGMLLLNLQLQSTLLFILGVGLTALGHGMCMLAGMTMVGRLARPDNRAGMLSTYQTIGLLGSMLPMMAVGWIADHWSIKLAVSLFACFVMLLATLLGLAFARHPRMQGVAD</sequence>
<keyword evidence="3" id="KW-1003">Cell membrane</keyword>
<dbReference type="GO" id="GO:0005886">
    <property type="term" value="C:plasma membrane"/>
    <property type="evidence" value="ECO:0007669"/>
    <property type="project" value="UniProtKB-SubCell"/>
</dbReference>
<feature type="transmembrane region" description="Helical" evidence="7">
    <location>
        <begin position="324"/>
        <end position="349"/>
    </location>
</feature>
<feature type="transmembrane region" description="Helical" evidence="7">
    <location>
        <begin position="299"/>
        <end position="318"/>
    </location>
</feature>
<dbReference type="Gene3D" id="1.20.1250.20">
    <property type="entry name" value="MFS general substrate transporter like domains"/>
    <property type="match status" value="1"/>
</dbReference>
<gene>
    <name evidence="9" type="ORF">P245_04070</name>
</gene>
<dbReference type="AlphaFoldDB" id="A0A0E3BQM9"/>
<keyword evidence="2" id="KW-0813">Transport</keyword>
<feature type="domain" description="Major facilitator superfamily (MFS) profile" evidence="8">
    <location>
        <begin position="17"/>
        <end position="415"/>
    </location>
</feature>
<reference evidence="9 10" key="1">
    <citation type="submission" date="2013-09" db="EMBL/GenBank/DDBJ databases">
        <title>High correlation between genotypes and phenotypes of environmental bacteria Comamonas testosteroni strains.</title>
        <authorList>
            <person name="Liu L."/>
            <person name="Zhu W."/>
            <person name="Xia X."/>
            <person name="Xu B."/>
            <person name="Luo M."/>
            <person name="Wang G."/>
        </authorList>
    </citation>
    <scope>NUCLEOTIDE SEQUENCE [LARGE SCALE GENOMIC DNA]</scope>
    <source>
        <strain evidence="9 10">JL14</strain>
    </source>
</reference>
<feature type="transmembrane region" description="Helical" evidence="7">
    <location>
        <begin position="54"/>
        <end position="71"/>
    </location>
</feature>
<feature type="transmembrane region" description="Helical" evidence="7">
    <location>
        <begin position="83"/>
        <end position="102"/>
    </location>
</feature>
<dbReference type="InterPro" id="IPR020846">
    <property type="entry name" value="MFS_dom"/>
</dbReference>
<feature type="transmembrane region" description="Helical" evidence="7">
    <location>
        <begin position="361"/>
        <end position="382"/>
    </location>
</feature>
<proteinExistence type="predicted"/>
<evidence type="ECO:0000313" key="10">
    <source>
        <dbReference type="Proteomes" id="UP000029567"/>
    </source>
</evidence>
<feature type="transmembrane region" description="Helical" evidence="7">
    <location>
        <begin position="20"/>
        <end position="42"/>
    </location>
</feature>
<evidence type="ECO:0000259" key="8">
    <source>
        <dbReference type="PROSITE" id="PS50850"/>
    </source>
</evidence>
<dbReference type="GO" id="GO:0022857">
    <property type="term" value="F:transmembrane transporter activity"/>
    <property type="evidence" value="ECO:0007669"/>
    <property type="project" value="InterPro"/>
</dbReference>
<dbReference type="InterPro" id="IPR036259">
    <property type="entry name" value="MFS_trans_sf"/>
</dbReference>
<feature type="transmembrane region" description="Helical" evidence="7">
    <location>
        <begin position="108"/>
        <end position="133"/>
    </location>
</feature>
<accession>A0A0E3BQM9</accession>
<feature type="transmembrane region" description="Helical" evidence="7">
    <location>
        <begin position="388"/>
        <end position="411"/>
    </location>
</feature>
<dbReference type="InterPro" id="IPR050171">
    <property type="entry name" value="MFS_Transporters"/>
</dbReference>
<feature type="transmembrane region" description="Helical" evidence="7">
    <location>
        <begin position="145"/>
        <end position="171"/>
    </location>
</feature>
<evidence type="ECO:0000256" key="7">
    <source>
        <dbReference type="SAM" id="Phobius"/>
    </source>
</evidence>
<keyword evidence="5 7" id="KW-1133">Transmembrane helix</keyword>
<protein>
    <submittedName>
        <fullName evidence="9">Major facilitator transporter</fullName>
    </submittedName>
</protein>
<evidence type="ECO:0000256" key="1">
    <source>
        <dbReference type="ARBA" id="ARBA00004651"/>
    </source>
</evidence>
<keyword evidence="4 7" id="KW-0812">Transmembrane</keyword>
<evidence type="ECO:0000256" key="2">
    <source>
        <dbReference type="ARBA" id="ARBA00022448"/>
    </source>
</evidence>
<evidence type="ECO:0000313" key="9">
    <source>
        <dbReference type="EMBL" id="KGG99033.1"/>
    </source>
</evidence>
<organism evidence="9 10">
    <name type="scientific">Comamonas thiooxydans</name>
    <dbReference type="NCBI Taxonomy" id="363952"/>
    <lineage>
        <taxon>Bacteria</taxon>
        <taxon>Pseudomonadati</taxon>
        <taxon>Pseudomonadota</taxon>
        <taxon>Betaproteobacteria</taxon>
        <taxon>Burkholderiales</taxon>
        <taxon>Comamonadaceae</taxon>
        <taxon>Comamonas</taxon>
    </lineage>
</organism>
<dbReference type="PROSITE" id="PS50850">
    <property type="entry name" value="MFS"/>
    <property type="match status" value="1"/>
</dbReference>
<dbReference type="Proteomes" id="UP000029567">
    <property type="component" value="Unassembled WGS sequence"/>
</dbReference>
<name>A0A0E3BQM9_9BURK</name>